<dbReference type="Proteomes" id="UP001153069">
    <property type="component" value="Unassembled WGS sequence"/>
</dbReference>
<sequence length="482" mass="54122">MTKRRRYHHGESYFVLIGGESCKAQGSPIRSERDSQHTSVPFIGDAYKSLRMAGIPRDRIITICQLQDYRTTLIMGAEGDLVSSKGVSPRFYRKQLEETDLHCQLLLDEGGADYDFEMVNPATVWSVLSGEASRKCPKVVPLNYCSALFFAVYSHGDSHAADASAMMGGKTENHHLNAEWFAHFPYRYPSKRHDLLDFVATENAGGMAPYHLYSTQLRLIFHRLFAANPSRPVVGLLNYCTSGGNLEFMRRPSVVQRLGVDGWPLFLMASSGGSTDSLVAGLWQSVFRLLSSCLHPPATGLQQQYTFESLFEAAVCAYHKENVYDLLNECKERAFSERVWELDFSFQEGNNNKNAVSDPWHAEWNTKCREALRDLQEAYTRGEAFRVLHRDHARGIADGVANHPRRPNHVVVWARGVNNDWRKIPHSRPYRCPITAYRGIHAGCEVDLAAIVVDAFAAIAKPEFVCGRSSGIHQASVSTTML</sequence>
<organism evidence="1 2">
    <name type="scientific">Seminavis robusta</name>
    <dbReference type="NCBI Taxonomy" id="568900"/>
    <lineage>
        <taxon>Eukaryota</taxon>
        <taxon>Sar</taxon>
        <taxon>Stramenopiles</taxon>
        <taxon>Ochrophyta</taxon>
        <taxon>Bacillariophyta</taxon>
        <taxon>Bacillariophyceae</taxon>
        <taxon>Bacillariophycidae</taxon>
        <taxon>Naviculales</taxon>
        <taxon>Naviculaceae</taxon>
        <taxon>Seminavis</taxon>
    </lineage>
</organism>
<proteinExistence type="predicted"/>
<dbReference type="AlphaFoldDB" id="A0A9N8DJ45"/>
<reference evidence="1" key="1">
    <citation type="submission" date="2020-06" db="EMBL/GenBank/DDBJ databases">
        <authorList>
            <consortium name="Plant Systems Biology data submission"/>
        </authorList>
    </citation>
    <scope>NUCLEOTIDE SEQUENCE</scope>
    <source>
        <strain evidence="1">D6</strain>
    </source>
</reference>
<evidence type="ECO:0000313" key="2">
    <source>
        <dbReference type="Proteomes" id="UP001153069"/>
    </source>
</evidence>
<dbReference type="EMBL" id="CAICTM010000171">
    <property type="protein sequence ID" value="CAB9503632.1"/>
    <property type="molecule type" value="Genomic_DNA"/>
</dbReference>
<protein>
    <submittedName>
        <fullName evidence="1">Uncharacterized protein</fullName>
    </submittedName>
</protein>
<gene>
    <name evidence="1" type="ORF">SEMRO_172_G075890.1</name>
</gene>
<dbReference type="OrthoDB" id="432984at2759"/>
<keyword evidence="2" id="KW-1185">Reference proteome</keyword>
<name>A0A9N8DJ45_9STRA</name>
<evidence type="ECO:0000313" key="1">
    <source>
        <dbReference type="EMBL" id="CAB9503632.1"/>
    </source>
</evidence>
<accession>A0A9N8DJ45</accession>
<comment type="caution">
    <text evidence="1">The sequence shown here is derived from an EMBL/GenBank/DDBJ whole genome shotgun (WGS) entry which is preliminary data.</text>
</comment>